<dbReference type="InterPro" id="IPR008250">
    <property type="entry name" value="ATPase_P-typ_transduc_dom_A_sf"/>
</dbReference>
<keyword evidence="7 11" id="KW-1133">Transmembrane helix</keyword>
<feature type="transmembrane region" description="Helical" evidence="11">
    <location>
        <begin position="129"/>
        <end position="147"/>
    </location>
</feature>
<evidence type="ECO:0000256" key="5">
    <source>
        <dbReference type="ARBA" id="ARBA00022840"/>
    </source>
</evidence>
<dbReference type="InterPro" id="IPR050510">
    <property type="entry name" value="Cation_transp_ATPase_P-type"/>
</dbReference>
<dbReference type="SMART" id="SM00831">
    <property type="entry name" value="Cation_ATPase_N"/>
    <property type="match status" value="1"/>
</dbReference>
<evidence type="ECO:0000256" key="9">
    <source>
        <dbReference type="ARBA" id="ARBA00023136"/>
    </source>
</evidence>
<sequence length="868" mass="94839">MAQASNGCDVELGLAQKNGVHVADDKTSSFVYQPLAPPQEPYLSLEDIMELHGQTRIDGANIERSLGLTEAEAARRLQLYGRNVLTPPARTPEWQRFLLQFTNVFLLLLNGCAVLSIVAYVITADIINLYLAIVLLVVVCFTAFIQFHEEGKALAVIDSFAKMLAAECIVIRQGEEKKITTDLLVPGDLVKVQNGDRVPADLVLLLCRGLKAECSSLTGESEPVSCTHKTSAKSTPFFECKNVAFNTSLCFDGMALGVVFRTGDHTGIGTIAKLASDTKQRESTLQKEVRNFVRLVAVVSLTMASACFVGAVFVQQAKTVDAIIKLFVNGFLVIIVANVPQGLPATVTSLLSLAARNMAQRSVLVKRIDCVETLGSTSLICSDKTGTLTKNEMTVTDVWYDGSLIRRRRRTEKALFYRAAILCNGAQASSDAEIEDSKRDRLEHQMTRIRSASRLVWRNAVSVSVLNFDAKLPTFVGNPSDVAIITYADALCSSKELRKMYPIVFEVPFNSTNKWQLILVKSVESVPEETDMVAYEVIMKGAPEVILKKCSSYASSKARTNQFKEDATEVFRQEFEDQYKAFASQGRRVLAMCSKTFLAPQDVVFGADENEMNFVAMVAIIDPPRDNVPDAIATCHRAGVRVFMVTGDHPFTGRAIAEQIGLLDKSKKAIEVLEDQTTEASEWESCEGAVVHGSRIDALTDEQWRIILSRPAVCFARTTPAHKLEIVRRAQGMGNIVAVTGDGVNDAPALKQADVGIAMGLNGSDVAQDAADILLMDDNFASIVSGIEEGRIIFDNIKKTIAYTMAHIFPEVVSALINLLLALPAGLTALQVLTIDLGTELGPAISLAYEKAEFNIMDENLAIRRKTV</sequence>
<dbReference type="Pfam" id="PF00690">
    <property type="entry name" value="Cation_ATPase_N"/>
    <property type="match status" value="1"/>
</dbReference>
<dbReference type="AlphaFoldDB" id="A0ABD3NGY8"/>
<name>A0ABD3NGY8_9STRA</name>
<dbReference type="SFLD" id="SFLDF00027">
    <property type="entry name" value="p-type_atpase"/>
    <property type="match status" value="1"/>
</dbReference>
<dbReference type="SUPFAM" id="SSF56784">
    <property type="entry name" value="HAD-like"/>
    <property type="match status" value="1"/>
</dbReference>
<dbReference type="InterPro" id="IPR004014">
    <property type="entry name" value="ATPase_P-typ_cation-transptr_N"/>
</dbReference>
<evidence type="ECO:0000256" key="11">
    <source>
        <dbReference type="SAM" id="Phobius"/>
    </source>
</evidence>
<dbReference type="PRINTS" id="PR00121">
    <property type="entry name" value="NAKATPASE"/>
</dbReference>
<evidence type="ECO:0000256" key="2">
    <source>
        <dbReference type="ARBA" id="ARBA00022475"/>
    </source>
</evidence>
<evidence type="ECO:0000256" key="4">
    <source>
        <dbReference type="ARBA" id="ARBA00022741"/>
    </source>
</evidence>
<dbReference type="NCBIfam" id="TIGR01494">
    <property type="entry name" value="ATPase_P-type"/>
    <property type="match status" value="2"/>
</dbReference>
<organism evidence="13 14">
    <name type="scientific">Cyclotella cryptica</name>
    <dbReference type="NCBI Taxonomy" id="29204"/>
    <lineage>
        <taxon>Eukaryota</taxon>
        <taxon>Sar</taxon>
        <taxon>Stramenopiles</taxon>
        <taxon>Ochrophyta</taxon>
        <taxon>Bacillariophyta</taxon>
        <taxon>Coscinodiscophyceae</taxon>
        <taxon>Thalassiosirophycidae</taxon>
        <taxon>Stephanodiscales</taxon>
        <taxon>Stephanodiscaceae</taxon>
        <taxon>Cyclotella</taxon>
    </lineage>
</organism>
<dbReference type="InterPro" id="IPR044492">
    <property type="entry name" value="P_typ_ATPase_HD_dom"/>
</dbReference>
<dbReference type="InterPro" id="IPR023299">
    <property type="entry name" value="ATPase_P-typ_cyto_dom_N"/>
</dbReference>
<keyword evidence="14" id="KW-1185">Reference proteome</keyword>
<proteinExistence type="inferred from homology"/>
<keyword evidence="6" id="KW-1278">Translocase</keyword>
<evidence type="ECO:0000313" key="13">
    <source>
        <dbReference type="EMBL" id="KAL3774668.1"/>
    </source>
</evidence>
<dbReference type="Proteomes" id="UP001516023">
    <property type="component" value="Unassembled WGS sequence"/>
</dbReference>
<dbReference type="GO" id="GO:0005886">
    <property type="term" value="C:plasma membrane"/>
    <property type="evidence" value="ECO:0007669"/>
    <property type="project" value="UniProtKB-SubCell"/>
</dbReference>
<dbReference type="SFLD" id="SFLDG00002">
    <property type="entry name" value="C1.7:_P-type_atpase_like"/>
    <property type="match status" value="1"/>
</dbReference>
<dbReference type="Pfam" id="PF00122">
    <property type="entry name" value="E1-E2_ATPase"/>
    <property type="match status" value="1"/>
</dbReference>
<keyword evidence="9 11" id="KW-0472">Membrane</keyword>
<keyword evidence="3 11" id="KW-0812">Transmembrane</keyword>
<accession>A0ABD3NGY8</accession>
<keyword evidence="8" id="KW-0813">Transport</keyword>
<comment type="subcellular location">
    <subcellularLocation>
        <location evidence="1">Cell membrane</location>
        <topology evidence="1">Multi-pass membrane protein</topology>
    </subcellularLocation>
</comment>
<keyword evidence="2" id="KW-1003">Cell membrane</keyword>
<dbReference type="SFLD" id="SFLDS00003">
    <property type="entry name" value="Haloacid_Dehalogenase"/>
    <property type="match status" value="1"/>
</dbReference>
<dbReference type="InterPro" id="IPR001757">
    <property type="entry name" value="P_typ_ATPase"/>
</dbReference>
<dbReference type="InterPro" id="IPR059000">
    <property type="entry name" value="ATPase_P-type_domA"/>
</dbReference>
<keyword evidence="4" id="KW-0547">Nucleotide-binding</keyword>
<dbReference type="SUPFAM" id="SSF81653">
    <property type="entry name" value="Calcium ATPase, transduction domain A"/>
    <property type="match status" value="1"/>
</dbReference>
<evidence type="ECO:0000256" key="7">
    <source>
        <dbReference type="ARBA" id="ARBA00022989"/>
    </source>
</evidence>
<evidence type="ECO:0000256" key="10">
    <source>
        <dbReference type="ARBA" id="ARBA00038148"/>
    </source>
</evidence>
<dbReference type="SUPFAM" id="SSF81660">
    <property type="entry name" value="Metal cation-transporting ATPase, ATP-binding domain N"/>
    <property type="match status" value="1"/>
</dbReference>
<protein>
    <recommendedName>
        <fullName evidence="12">Cation-transporting P-type ATPase N-terminal domain-containing protein</fullName>
    </recommendedName>
</protein>
<evidence type="ECO:0000256" key="8">
    <source>
        <dbReference type="ARBA" id="ARBA00023065"/>
    </source>
</evidence>
<dbReference type="PRINTS" id="PR00119">
    <property type="entry name" value="CATATPASE"/>
</dbReference>
<dbReference type="EMBL" id="JABMIG020000581">
    <property type="protein sequence ID" value="KAL3774668.1"/>
    <property type="molecule type" value="Genomic_DNA"/>
</dbReference>
<feature type="transmembrane region" description="Helical" evidence="11">
    <location>
        <begin position="104"/>
        <end position="123"/>
    </location>
</feature>
<keyword evidence="5" id="KW-0067">ATP-binding</keyword>
<dbReference type="PANTHER" id="PTHR43294:SF21">
    <property type="entry name" value="CATION TRANSPORTING ATPASE"/>
    <property type="match status" value="1"/>
</dbReference>
<evidence type="ECO:0000256" key="6">
    <source>
        <dbReference type="ARBA" id="ARBA00022967"/>
    </source>
</evidence>
<dbReference type="Gene3D" id="3.40.1110.10">
    <property type="entry name" value="Calcium-transporting ATPase, cytoplasmic domain N"/>
    <property type="match status" value="1"/>
</dbReference>
<dbReference type="Gene3D" id="3.40.50.1000">
    <property type="entry name" value="HAD superfamily/HAD-like"/>
    <property type="match status" value="1"/>
</dbReference>
<gene>
    <name evidence="13" type="ORF">HJC23_012282</name>
</gene>
<dbReference type="InterPro" id="IPR023214">
    <property type="entry name" value="HAD_sf"/>
</dbReference>
<dbReference type="GO" id="GO:0006811">
    <property type="term" value="P:monoatomic ion transport"/>
    <property type="evidence" value="ECO:0007669"/>
    <property type="project" value="UniProtKB-KW"/>
</dbReference>
<comment type="similarity">
    <text evidence="10">Belongs to the cation transport ATPase (P-type) (TC 3.A.3) family.</text>
</comment>
<evidence type="ECO:0000313" key="14">
    <source>
        <dbReference type="Proteomes" id="UP001516023"/>
    </source>
</evidence>
<dbReference type="GO" id="GO:0005524">
    <property type="term" value="F:ATP binding"/>
    <property type="evidence" value="ECO:0007669"/>
    <property type="project" value="UniProtKB-KW"/>
</dbReference>
<evidence type="ECO:0000259" key="12">
    <source>
        <dbReference type="SMART" id="SM00831"/>
    </source>
</evidence>
<keyword evidence="8" id="KW-0406">Ion transport</keyword>
<dbReference type="Gene3D" id="2.70.150.10">
    <property type="entry name" value="Calcium-transporting ATPase, cytoplasmic transduction domain A"/>
    <property type="match status" value="1"/>
</dbReference>
<evidence type="ECO:0000256" key="3">
    <source>
        <dbReference type="ARBA" id="ARBA00022692"/>
    </source>
</evidence>
<evidence type="ECO:0000256" key="1">
    <source>
        <dbReference type="ARBA" id="ARBA00004651"/>
    </source>
</evidence>
<dbReference type="InterPro" id="IPR023298">
    <property type="entry name" value="ATPase_P-typ_TM_dom_sf"/>
</dbReference>
<dbReference type="SUPFAM" id="SSF81665">
    <property type="entry name" value="Calcium ATPase, transmembrane domain M"/>
    <property type="match status" value="1"/>
</dbReference>
<comment type="caution">
    <text evidence="13">The sequence shown here is derived from an EMBL/GenBank/DDBJ whole genome shotgun (WGS) entry which is preliminary data.</text>
</comment>
<dbReference type="FunFam" id="3.40.50.1000:FF:000083">
    <property type="entry name" value="Sodium/potassium-transporting ATPase subunit alpha"/>
    <property type="match status" value="1"/>
</dbReference>
<dbReference type="PROSITE" id="PS00154">
    <property type="entry name" value="ATPASE_E1_E2"/>
    <property type="match status" value="1"/>
</dbReference>
<dbReference type="Gene3D" id="1.20.1110.10">
    <property type="entry name" value="Calcium-transporting ATPase, transmembrane domain"/>
    <property type="match status" value="1"/>
</dbReference>
<reference evidence="13 14" key="1">
    <citation type="journal article" date="2020" name="G3 (Bethesda)">
        <title>Improved Reference Genome for Cyclotella cryptica CCMP332, a Model for Cell Wall Morphogenesis, Salinity Adaptation, and Lipid Production in Diatoms (Bacillariophyta).</title>
        <authorList>
            <person name="Roberts W.R."/>
            <person name="Downey K.M."/>
            <person name="Ruck E.C."/>
            <person name="Traller J.C."/>
            <person name="Alverson A.J."/>
        </authorList>
    </citation>
    <scope>NUCLEOTIDE SEQUENCE [LARGE SCALE GENOMIC DNA]</scope>
    <source>
        <strain evidence="13 14">CCMP332</strain>
    </source>
</reference>
<dbReference type="InterPro" id="IPR036412">
    <property type="entry name" value="HAD-like_sf"/>
</dbReference>
<feature type="domain" description="Cation-transporting P-type ATPase N-terminal" evidence="12">
    <location>
        <begin position="39"/>
        <end position="121"/>
    </location>
</feature>
<dbReference type="PANTHER" id="PTHR43294">
    <property type="entry name" value="SODIUM/POTASSIUM-TRANSPORTING ATPASE SUBUNIT ALPHA"/>
    <property type="match status" value="1"/>
</dbReference>
<feature type="transmembrane region" description="Helical" evidence="11">
    <location>
        <begin position="292"/>
        <end position="314"/>
    </location>
</feature>
<dbReference type="Pfam" id="PF13246">
    <property type="entry name" value="Cation_ATPase"/>
    <property type="match status" value="1"/>
</dbReference>
<feature type="transmembrane region" description="Helical" evidence="11">
    <location>
        <begin position="326"/>
        <end position="351"/>
    </location>
</feature>
<dbReference type="InterPro" id="IPR018303">
    <property type="entry name" value="ATPase_P-typ_P_site"/>
</dbReference>